<evidence type="ECO:0000256" key="1">
    <source>
        <dbReference type="SAM" id="MobiDB-lite"/>
    </source>
</evidence>
<dbReference type="GO" id="GO:0003676">
    <property type="term" value="F:nucleic acid binding"/>
    <property type="evidence" value="ECO:0007669"/>
    <property type="project" value="InterPro"/>
</dbReference>
<proteinExistence type="predicted"/>
<dbReference type="InterPro" id="IPR050900">
    <property type="entry name" value="Transposase_IS3/IS150/IS904"/>
</dbReference>
<dbReference type="InterPro" id="IPR036397">
    <property type="entry name" value="RNaseH_sf"/>
</dbReference>
<dbReference type="PROSITE" id="PS50994">
    <property type="entry name" value="INTEGRASE"/>
    <property type="match status" value="1"/>
</dbReference>
<protein>
    <recommendedName>
        <fullName evidence="2">Integrase catalytic domain-containing protein</fullName>
    </recommendedName>
</protein>
<dbReference type="NCBIfam" id="NF033516">
    <property type="entry name" value="transpos_IS3"/>
    <property type="match status" value="1"/>
</dbReference>
<dbReference type="InterPro" id="IPR001584">
    <property type="entry name" value="Integrase_cat-core"/>
</dbReference>
<organism evidence="3">
    <name type="scientific">marine sediment metagenome</name>
    <dbReference type="NCBI Taxonomy" id="412755"/>
    <lineage>
        <taxon>unclassified sequences</taxon>
        <taxon>metagenomes</taxon>
        <taxon>ecological metagenomes</taxon>
    </lineage>
</organism>
<dbReference type="PANTHER" id="PTHR46889">
    <property type="entry name" value="TRANSPOSASE INSF FOR INSERTION SEQUENCE IS3B-RELATED"/>
    <property type="match status" value="1"/>
</dbReference>
<dbReference type="GO" id="GO:0015074">
    <property type="term" value="P:DNA integration"/>
    <property type="evidence" value="ECO:0007669"/>
    <property type="project" value="InterPro"/>
</dbReference>
<dbReference type="SUPFAM" id="SSF53098">
    <property type="entry name" value="Ribonuclease H-like"/>
    <property type="match status" value="1"/>
</dbReference>
<dbReference type="Gene3D" id="3.30.420.10">
    <property type="entry name" value="Ribonuclease H-like superfamily/Ribonuclease H"/>
    <property type="match status" value="1"/>
</dbReference>
<evidence type="ECO:0000259" key="2">
    <source>
        <dbReference type="PROSITE" id="PS50994"/>
    </source>
</evidence>
<reference evidence="3" key="1">
    <citation type="journal article" date="2015" name="Nature">
        <title>Complex archaea that bridge the gap between prokaryotes and eukaryotes.</title>
        <authorList>
            <person name="Spang A."/>
            <person name="Saw J.H."/>
            <person name="Jorgensen S.L."/>
            <person name="Zaremba-Niedzwiedzka K."/>
            <person name="Martijn J."/>
            <person name="Lind A.E."/>
            <person name="van Eijk R."/>
            <person name="Schleper C."/>
            <person name="Guy L."/>
            <person name="Ettema T.J."/>
        </authorList>
    </citation>
    <scope>NUCLEOTIDE SEQUENCE</scope>
</reference>
<comment type="caution">
    <text evidence="3">The sequence shown here is derived from an EMBL/GenBank/DDBJ whole genome shotgun (WGS) entry which is preliminary data.</text>
</comment>
<dbReference type="Pfam" id="PF00665">
    <property type="entry name" value="rve"/>
    <property type="match status" value="1"/>
</dbReference>
<sequence length="344" mass="39300">MQYFDEAVAGGAPRHKAAELMGLSERTVKRWRQADGMVTPDRRPLVKQAEQPHQLTIAEEVAILATCNQTEYRSLPPSQIVPQLADKGVYLASESSFYRVLKKHQQQNHRGHMKPRRKVPEPTSFTATGPNQVWSWDISYCPSAVRGQHWYLYLVLDIYSRKIVAWEIHDAESGMLAKQLIERALLREGCWNKPPVLHSDNGAPMTSHTLRARLAELGMPMSHSRPRVSNDNPYSESLFRTLKYCPAWPSKGFASLVEGRDWMLAFENAYNNHHLHSGINFVTPSARHTGKDLEQLQHRKRVYEAAKRRNPRRWSKATRNWKPVGAVSLNPGKLQEIELNKSAA</sequence>
<accession>A0A0F9CCM6</accession>
<dbReference type="InterPro" id="IPR012337">
    <property type="entry name" value="RNaseH-like_sf"/>
</dbReference>
<dbReference type="EMBL" id="LAZR01033772">
    <property type="protein sequence ID" value="KKL47153.1"/>
    <property type="molecule type" value="Genomic_DNA"/>
</dbReference>
<name>A0A0F9CCM6_9ZZZZ</name>
<feature type="region of interest" description="Disordered" evidence="1">
    <location>
        <begin position="105"/>
        <end position="124"/>
    </location>
</feature>
<feature type="compositionally biased region" description="Basic residues" evidence="1">
    <location>
        <begin position="105"/>
        <end position="117"/>
    </location>
</feature>
<gene>
    <name evidence="3" type="ORF">LCGC14_2338400</name>
</gene>
<dbReference type="InterPro" id="IPR048020">
    <property type="entry name" value="Transpos_IS3"/>
</dbReference>
<dbReference type="PANTHER" id="PTHR46889:SF4">
    <property type="entry name" value="TRANSPOSASE INSO FOR INSERTION SEQUENCE ELEMENT IS911B-RELATED"/>
    <property type="match status" value="1"/>
</dbReference>
<feature type="domain" description="Integrase catalytic" evidence="2">
    <location>
        <begin position="126"/>
        <end position="292"/>
    </location>
</feature>
<evidence type="ECO:0000313" key="3">
    <source>
        <dbReference type="EMBL" id="KKL47153.1"/>
    </source>
</evidence>
<dbReference type="AlphaFoldDB" id="A0A0F9CCM6"/>